<feature type="region of interest" description="Disordered" evidence="4">
    <location>
        <begin position="59"/>
        <end position="78"/>
    </location>
</feature>
<dbReference type="SUPFAM" id="SSF50494">
    <property type="entry name" value="Trypsin-like serine proteases"/>
    <property type="match status" value="1"/>
</dbReference>
<sequence length="1085" mass="113446">MHVLTGQSPSRILLFSKATQCNIETSTRFNETVGGIHQKGHSFQEEEEEHLIISTIPTPEDQQDEQDQEASSPLPFLMLGTSSQTSTTVLSPPPEEPATSLSPYTTTQIQRIGGPASLITQDPTRHPYMASLQIEGASPNAGKFDYHMCTGFLIAPDLVMTAAHCAEYTPEGSDETYQAFNGIEVGRINLNKEVPYDQFESSTYHLNYENLVPDKVIKHPKYDALTFEHDIMIVKVFGKSRFPYVRVDSGGIVGGQEVTVLGWGADTATSSKKYSDDLREADLLVMTNDECRATSVRVTDPATGVTADATLTDNIYEDMVCASARDRYICHGDGGGPAIVRGEGPEQDVAAAVVSWGYGCVDPDYPAVMIRTADHFNWIRTVVCKESTDPPEQYACPGGEGMTLNSASAAPKQTVTLKLKLDMMAIETGFVIVTTPNPRVIAQRVPGYYKIRENEIVLERMDLPSNQCYKLILLDSFGDGFCCDMGGGSGTLYLGTDTGYYTGRALVEVNGKFGYDASGEFCLDGSTATSSSSRWFDGGYAPGGGASASSSNSGSGSPGSGGAGSGGVSNNGSSDGSTGTSNGSTEGSSFNNGSSGGSTSSNNGSSGGSTSSNNGSSGGSNSSSNGSSGGSSSFDNGSLGGSSSFNNGSSGGSSSSNNGSSGSSSSSNNGSSGGSSSSNNGSLGGSSSSNNASSDGSSSSNNGAPDSNGGSANNANNGSTNNQGEGASGWTGPAMSPEFEYCNQFCNANPNALNCGSYTCYHSEDSTSDSQENDSSVDGSSSNGASSSGSGSSGGSSSGSGGGSSTQDADSTQSPVPFDPEGNAADPAEYHLTVQFQFDDNPQDVSWVLYDLTANQVKMFVDFDVYKQEDFANQMLEVVANVDGPEAGEKKYAFTVYDKASNGLCCEHGEGYYKLFLGDVEDNLELLGDSEYEFSSSYYFTLFEEGNMTSNGAEVEGMDEEEASTDAPMETSVPTTSPISDPTASPSLSPTPPPSNMPTNSPTYIATTPRPTFPWEIRRSELMDEIGARWNTASVTPPDGKFNDLGGDQRNFDFTVGSRSTSGGRGLRIWFGMSALTMACFFALL</sequence>
<comment type="caution">
    <text evidence="6">The sequence shown here is derived from an EMBL/GenBank/DDBJ whole genome shotgun (WGS) entry which is preliminary data.</text>
</comment>
<feature type="compositionally biased region" description="Low complexity" evidence="4">
    <location>
        <begin position="776"/>
        <end position="790"/>
    </location>
</feature>
<organism evidence="6 7">
    <name type="scientific">Cyclotella cryptica</name>
    <dbReference type="NCBI Taxonomy" id="29204"/>
    <lineage>
        <taxon>Eukaryota</taxon>
        <taxon>Sar</taxon>
        <taxon>Stramenopiles</taxon>
        <taxon>Ochrophyta</taxon>
        <taxon>Bacillariophyta</taxon>
        <taxon>Coscinodiscophyceae</taxon>
        <taxon>Thalassiosirophycidae</taxon>
        <taxon>Stephanodiscales</taxon>
        <taxon>Stephanodiscaceae</taxon>
        <taxon>Cyclotella</taxon>
    </lineage>
</organism>
<feature type="compositionally biased region" description="Gly residues" evidence="4">
    <location>
        <begin position="556"/>
        <end position="569"/>
    </location>
</feature>
<keyword evidence="7" id="KW-1185">Reference proteome</keyword>
<dbReference type="Proteomes" id="UP001516023">
    <property type="component" value="Unassembled WGS sequence"/>
</dbReference>
<evidence type="ECO:0000256" key="3">
    <source>
        <dbReference type="ARBA" id="ARBA00023157"/>
    </source>
</evidence>
<feature type="region of interest" description="Disordered" evidence="4">
    <location>
        <begin position="762"/>
        <end position="825"/>
    </location>
</feature>
<dbReference type="InterPro" id="IPR001254">
    <property type="entry name" value="Trypsin_dom"/>
</dbReference>
<dbReference type="PRINTS" id="PR00722">
    <property type="entry name" value="CHYMOTRYPSIN"/>
</dbReference>
<reference evidence="6 7" key="1">
    <citation type="journal article" date="2020" name="G3 (Bethesda)">
        <title>Improved Reference Genome for Cyclotella cryptica CCMP332, a Model for Cell Wall Morphogenesis, Salinity Adaptation, and Lipid Production in Diatoms (Bacillariophyta).</title>
        <authorList>
            <person name="Roberts W.R."/>
            <person name="Downey K.M."/>
            <person name="Ruck E.C."/>
            <person name="Traller J.C."/>
            <person name="Alverson A.J."/>
        </authorList>
    </citation>
    <scope>NUCLEOTIDE SEQUENCE [LARGE SCALE GENOMIC DNA]</scope>
    <source>
        <strain evidence="6 7">CCMP332</strain>
    </source>
</reference>
<dbReference type="CDD" id="cd00190">
    <property type="entry name" value="Tryp_SPc"/>
    <property type="match status" value="1"/>
</dbReference>
<dbReference type="PANTHER" id="PTHR24276">
    <property type="entry name" value="POLYSERASE-RELATED"/>
    <property type="match status" value="1"/>
</dbReference>
<feature type="region of interest" description="Disordered" evidence="4">
    <location>
        <begin position="955"/>
        <end position="1010"/>
    </location>
</feature>
<feature type="region of interest" description="Disordered" evidence="4">
    <location>
        <begin position="543"/>
        <end position="734"/>
    </location>
</feature>
<dbReference type="Pfam" id="PF00089">
    <property type="entry name" value="Trypsin"/>
    <property type="match status" value="1"/>
</dbReference>
<protein>
    <recommendedName>
        <fullName evidence="5">Peptidase S1 domain-containing protein</fullName>
    </recommendedName>
</protein>
<evidence type="ECO:0000313" key="7">
    <source>
        <dbReference type="Proteomes" id="UP001516023"/>
    </source>
</evidence>
<keyword evidence="3" id="KW-1015">Disulfide bond</keyword>
<dbReference type="PROSITE" id="PS50240">
    <property type="entry name" value="TRYPSIN_DOM"/>
    <property type="match status" value="1"/>
</dbReference>
<feature type="compositionally biased region" description="Gly residues" evidence="4">
    <location>
        <begin position="791"/>
        <end position="804"/>
    </location>
</feature>
<feature type="domain" description="Peptidase S1" evidence="5">
    <location>
        <begin position="111"/>
        <end position="384"/>
    </location>
</feature>
<name>A0ABD3P406_9STRA</name>
<evidence type="ECO:0000259" key="5">
    <source>
        <dbReference type="PROSITE" id="PS50240"/>
    </source>
</evidence>
<evidence type="ECO:0000256" key="4">
    <source>
        <dbReference type="SAM" id="MobiDB-lite"/>
    </source>
</evidence>
<evidence type="ECO:0000256" key="2">
    <source>
        <dbReference type="ARBA" id="ARBA00023026"/>
    </source>
</evidence>
<dbReference type="Gene3D" id="2.40.10.10">
    <property type="entry name" value="Trypsin-like serine proteases"/>
    <property type="match status" value="2"/>
</dbReference>
<dbReference type="EMBL" id="JABMIG020000283">
    <property type="protein sequence ID" value="KAL3782546.1"/>
    <property type="molecule type" value="Genomic_DNA"/>
</dbReference>
<comment type="similarity">
    <text evidence="1">Belongs to the peptidase S1 family.</text>
</comment>
<dbReference type="InterPro" id="IPR018114">
    <property type="entry name" value="TRYPSIN_HIS"/>
</dbReference>
<evidence type="ECO:0000313" key="6">
    <source>
        <dbReference type="EMBL" id="KAL3782546.1"/>
    </source>
</evidence>
<feature type="compositionally biased region" description="Polar residues" evidence="4">
    <location>
        <begin position="806"/>
        <end position="815"/>
    </location>
</feature>
<dbReference type="InterPro" id="IPR009003">
    <property type="entry name" value="Peptidase_S1_PA"/>
</dbReference>
<keyword evidence="2" id="KW-0843">Virulence</keyword>
<dbReference type="PANTHER" id="PTHR24276:SF91">
    <property type="entry name" value="AT26814P-RELATED"/>
    <property type="match status" value="1"/>
</dbReference>
<evidence type="ECO:0000256" key="1">
    <source>
        <dbReference type="ARBA" id="ARBA00007664"/>
    </source>
</evidence>
<dbReference type="SMART" id="SM00020">
    <property type="entry name" value="Tryp_SPc"/>
    <property type="match status" value="1"/>
</dbReference>
<gene>
    <name evidence="6" type="ORF">HJC23_005220</name>
</gene>
<dbReference type="InterPro" id="IPR050430">
    <property type="entry name" value="Peptidase_S1"/>
</dbReference>
<accession>A0ABD3P406</accession>
<dbReference type="InterPro" id="IPR043504">
    <property type="entry name" value="Peptidase_S1_PA_chymotrypsin"/>
</dbReference>
<dbReference type="InterPro" id="IPR001314">
    <property type="entry name" value="Peptidase_S1A"/>
</dbReference>
<feature type="compositionally biased region" description="Low complexity" evidence="4">
    <location>
        <begin position="570"/>
        <end position="722"/>
    </location>
</feature>
<dbReference type="AlphaFoldDB" id="A0ABD3P406"/>
<dbReference type="PROSITE" id="PS00134">
    <property type="entry name" value="TRYPSIN_HIS"/>
    <property type="match status" value="1"/>
</dbReference>
<proteinExistence type="inferred from homology"/>